<name>A0A1H2ZER7_ACIFE</name>
<dbReference type="AlphaFoldDB" id="A0A1H2ZER7"/>
<dbReference type="GO" id="GO:0005737">
    <property type="term" value="C:cytoplasm"/>
    <property type="evidence" value="ECO:0007669"/>
    <property type="project" value="TreeGrafter"/>
</dbReference>
<sequence>MGKYVIARPVASELVVEKSRFLCTLARVETEGEAQEFVRAMKKKYWDATHNCSAYIVGPDNRVERSNDDGEPSGTAGSPMLEVLRRKDLYNTAAVVTRYFGGIKLGAGGLTRTYGKCVAQAVGEAGLAERVPMGDYSFVWSLDDVGRVLNQLYQQSLFTVGDVEYANRAKIHLVMPRNRKGEAEAWLTETLSRPVNLEEEKTFFEECAVDPGQP</sequence>
<reference evidence="3 4" key="1">
    <citation type="submission" date="2016-10" db="EMBL/GenBank/DDBJ databases">
        <authorList>
            <person name="Varghese N."/>
            <person name="Submissions S."/>
        </authorList>
    </citation>
    <scope>NUCLEOTIDE SEQUENCE [LARGE SCALE GENOMIC DNA]</scope>
    <source>
        <strain evidence="3 4">WCC6</strain>
    </source>
</reference>
<organism evidence="3 4">
    <name type="scientific">Acidaminococcus fermentans</name>
    <dbReference type="NCBI Taxonomy" id="905"/>
    <lineage>
        <taxon>Bacteria</taxon>
        <taxon>Bacillati</taxon>
        <taxon>Bacillota</taxon>
        <taxon>Negativicutes</taxon>
        <taxon>Acidaminococcales</taxon>
        <taxon>Acidaminococcaceae</taxon>
        <taxon>Acidaminococcus</taxon>
    </lineage>
</organism>
<accession>A0A1H2ZER7</accession>
<dbReference type="PANTHER" id="PTHR16301">
    <property type="entry name" value="IMPACT-RELATED"/>
    <property type="match status" value="1"/>
</dbReference>
<dbReference type="InterPro" id="IPR023582">
    <property type="entry name" value="Impact"/>
</dbReference>
<dbReference type="Proteomes" id="UP000182379">
    <property type="component" value="Unassembled WGS sequence"/>
</dbReference>
<dbReference type="GO" id="GO:0006446">
    <property type="term" value="P:regulation of translational initiation"/>
    <property type="evidence" value="ECO:0007669"/>
    <property type="project" value="TreeGrafter"/>
</dbReference>
<evidence type="ECO:0000313" key="3">
    <source>
        <dbReference type="EMBL" id="SDX15835.1"/>
    </source>
</evidence>
<dbReference type="NCBIfam" id="TIGR00257">
    <property type="entry name" value="IMPACT_YIGZ"/>
    <property type="match status" value="1"/>
</dbReference>
<evidence type="ECO:0000256" key="1">
    <source>
        <dbReference type="ARBA" id="ARBA00007665"/>
    </source>
</evidence>
<dbReference type="RefSeq" id="WP_074707389.1">
    <property type="nucleotide sequence ID" value="NZ_FNOP01000014.1"/>
</dbReference>
<dbReference type="InterPro" id="IPR001498">
    <property type="entry name" value="Impact_N"/>
</dbReference>
<dbReference type="PROSITE" id="PS00910">
    <property type="entry name" value="UPF0029"/>
    <property type="match status" value="1"/>
</dbReference>
<dbReference type="InterPro" id="IPR036956">
    <property type="entry name" value="Impact_N_sf"/>
</dbReference>
<evidence type="ECO:0000313" key="4">
    <source>
        <dbReference type="Proteomes" id="UP000182379"/>
    </source>
</evidence>
<dbReference type="InterPro" id="IPR015796">
    <property type="entry name" value="Impact_YigZ-like"/>
</dbReference>
<dbReference type="InterPro" id="IPR020569">
    <property type="entry name" value="UPF0029_Impact_CS"/>
</dbReference>
<dbReference type="EMBL" id="FNOP01000014">
    <property type="protein sequence ID" value="SDX15835.1"/>
    <property type="molecule type" value="Genomic_DNA"/>
</dbReference>
<proteinExistence type="inferred from homology"/>
<dbReference type="SUPFAM" id="SSF54211">
    <property type="entry name" value="Ribosomal protein S5 domain 2-like"/>
    <property type="match status" value="1"/>
</dbReference>
<evidence type="ECO:0000259" key="2">
    <source>
        <dbReference type="Pfam" id="PF01205"/>
    </source>
</evidence>
<comment type="similarity">
    <text evidence="1">Belongs to the IMPACT family.</text>
</comment>
<gene>
    <name evidence="3" type="ORF">SAMN05216495_11466</name>
</gene>
<protein>
    <submittedName>
        <fullName evidence="3">Uncharacterized protein, YigZ family</fullName>
    </submittedName>
</protein>
<dbReference type="Gene3D" id="3.30.230.30">
    <property type="entry name" value="Impact, N-terminal domain"/>
    <property type="match status" value="1"/>
</dbReference>
<comment type="caution">
    <text evidence="3">The sequence shown here is derived from an EMBL/GenBank/DDBJ whole genome shotgun (WGS) entry which is preliminary data.</text>
</comment>
<dbReference type="PANTHER" id="PTHR16301:SF20">
    <property type="entry name" value="IMPACT FAMILY MEMBER YIGZ"/>
    <property type="match status" value="1"/>
</dbReference>
<dbReference type="Pfam" id="PF01205">
    <property type="entry name" value="Impact_N"/>
    <property type="match status" value="1"/>
</dbReference>
<feature type="domain" description="Impact N-terminal" evidence="2">
    <location>
        <begin position="18"/>
        <end position="122"/>
    </location>
</feature>
<dbReference type="InterPro" id="IPR020568">
    <property type="entry name" value="Ribosomal_Su5_D2-typ_SF"/>
</dbReference>